<evidence type="ECO:0000313" key="3">
    <source>
        <dbReference type="Proteomes" id="UP000295649"/>
    </source>
</evidence>
<accession>A0ABY2CHU5</accession>
<proteinExistence type="predicted"/>
<comment type="caution">
    <text evidence="2">The sequence shown here is derived from an EMBL/GenBank/DDBJ whole genome shotgun (WGS) entry which is preliminary data.</text>
</comment>
<organism evidence="2 3">
    <name type="scientific">Methylomonas methanica</name>
    <dbReference type="NCBI Taxonomy" id="421"/>
    <lineage>
        <taxon>Bacteria</taxon>
        <taxon>Pseudomonadati</taxon>
        <taxon>Pseudomonadota</taxon>
        <taxon>Gammaproteobacteria</taxon>
        <taxon>Methylococcales</taxon>
        <taxon>Methylococcaceae</taxon>
        <taxon>Methylomonas</taxon>
    </lineage>
</organism>
<keyword evidence="1" id="KW-0812">Transmembrane</keyword>
<evidence type="ECO:0000256" key="1">
    <source>
        <dbReference type="SAM" id="Phobius"/>
    </source>
</evidence>
<gene>
    <name evidence="2" type="ORF">EDE11_12334</name>
</gene>
<reference evidence="2 3" key="1">
    <citation type="submission" date="2019-03" db="EMBL/GenBank/DDBJ databases">
        <title>Systems level insights into methane cycling in arid and semi-arid ecosystems.</title>
        <authorList>
            <person name="Kalyuzhnaya M."/>
        </authorList>
    </citation>
    <scope>NUCLEOTIDE SEQUENCE [LARGE SCALE GENOMIC DNA]</scope>
    <source>
        <strain evidence="2 3">S-1</strain>
    </source>
</reference>
<feature type="transmembrane region" description="Helical" evidence="1">
    <location>
        <begin position="21"/>
        <end position="42"/>
    </location>
</feature>
<sequence length="70" mass="8115">MNRFIKGDVALKLPCDLKAWVIVWWRPIPFVSLMSLWMSWILSNSVSKALNPLLPAGRRSPRGFIEDLYL</sequence>
<evidence type="ECO:0000313" key="2">
    <source>
        <dbReference type="EMBL" id="TCV78967.1"/>
    </source>
</evidence>
<keyword evidence="1" id="KW-0472">Membrane</keyword>
<protein>
    <submittedName>
        <fullName evidence="2">Uncharacterized protein</fullName>
    </submittedName>
</protein>
<keyword evidence="1" id="KW-1133">Transmembrane helix</keyword>
<name>A0ABY2CHU5_METMH</name>
<dbReference type="Proteomes" id="UP000295649">
    <property type="component" value="Unassembled WGS sequence"/>
</dbReference>
<dbReference type="EMBL" id="SMCN01000023">
    <property type="protein sequence ID" value="TCV78967.1"/>
    <property type="molecule type" value="Genomic_DNA"/>
</dbReference>
<keyword evidence="3" id="KW-1185">Reference proteome</keyword>